<keyword evidence="4 7" id="KW-0418">Kinase</keyword>
<evidence type="ECO:0000256" key="2">
    <source>
        <dbReference type="ARBA" id="ARBA00022679"/>
    </source>
</evidence>
<evidence type="ECO:0000313" key="7">
    <source>
        <dbReference type="EMBL" id="SDP44469.1"/>
    </source>
</evidence>
<dbReference type="Proteomes" id="UP000182412">
    <property type="component" value="Unassembled WGS sequence"/>
</dbReference>
<dbReference type="SUPFAM" id="SSF53613">
    <property type="entry name" value="Ribokinase-like"/>
    <property type="match status" value="1"/>
</dbReference>
<dbReference type="GO" id="GO:0016301">
    <property type="term" value="F:kinase activity"/>
    <property type="evidence" value="ECO:0007669"/>
    <property type="project" value="UniProtKB-KW"/>
</dbReference>
<dbReference type="InterPro" id="IPR011611">
    <property type="entry name" value="PfkB_dom"/>
</dbReference>
<keyword evidence="5" id="KW-0067">ATP-binding</keyword>
<dbReference type="EMBL" id="FNJQ01000019">
    <property type="protein sequence ID" value="SDP44469.1"/>
    <property type="molecule type" value="Genomic_DNA"/>
</dbReference>
<evidence type="ECO:0000256" key="1">
    <source>
        <dbReference type="ARBA" id="ARBA00010688"/>
    </source>
</evidence>
<comment type="similarity">
    <text evidence="1">Belongs to the carbohydrate kinase PfkB family.</text>
</comment>
<accession>A0A1H0SSC5</accession>
<dbReference type="GO" id="GO:0005524">
    <property type="term" value="F:ATP binding"/>
    <property type="evidence" value="ECO:0007669"/>
    <property type="project" value="UniProtKB-KW"/>
</dbReference>
<evidence type="ECO:0000256" key="4">
    <source>
        <dbReference type="ARBA" id="ARBA00022777"/>
    </source>
</evidence>
<dbReference type="OrthoDB" id="9813569at2"/>
<dbReference type="InterPro" id="IPR050306">
    <property type="entry name" value="PfkB_Carbo_kinase"/>
</dbReference>
<keyword evidence="3" id="KW-0547">Nucleotide-binding</keyword>
<protein>
    <submittedName>
        <fullName evidence="7">2-keto-3-deoxygluconate kinase</fullName>
    </submittedName>
</protein>
<dbReference type="Pfam" id="PF00294">
    <property type="entry name" value="PfkB"/>
    <property type="match status" value="1"/>
</dbReference>
<evidence type="ECO:0000259" key="6">
    <source>
        <dbReference type="Pfam" id="PF00294"/>
    </source>
</evidence>
<feature type="domain" description="Carbohydrate kinase PfkB" evidence="6">
    <location>
        <begin position="1"/>
        <end position="304"/>
    </location>
</feature>
<gene>
    <name evidence="7" type="ORF">SAMN05216366_11943</name>
</gene>
<organism evidence="7 8">
    <name type="scientific">Selenomonas ruminantium</name>
    <dbReference type="NCBI Taxonomy" id="971"/>
    <lineage>
        <taxon>Bacteria</taxon>
        <taxon>Bacillati</taxon>
        <taxon>Bacillota</taxon>
        <taxon>Negativicutes</taxon>
        <taxon>Selenomonadales</taxon>
        <taxon>Selenomonadaceae</taxon>
        <taxon>Selenomonas</taxon>
    </lineage>
</organism>
<reference evidence="7 8" key="1">
    <citation type="submission" date="2016-10" db="EMBL/GenBank/DDBJ databases">
        <authorList>
            <person name="de Groot N.N."/>
        </authorList>
    </citation>
    <scope>NUCLEOTIDE SEQUENCE [LARGE SCALE GENOMIC DNA]</scope>
    <source>
        <strain evidence="7 8">S137</strain>
    </source>
</reference>
<dbReference type="Gene3D" id="3.40.1190.20">
    <property type="match status" value="1"/>
</dbReference>
<dbReference type="PANTHER" id="PTHR43085">
    <property type="entry name" value="HEXOKINASE FAMILY MEMBER"/>
    <property type="match status" value="1"/>
</dbReference>
<sequence>MAEVLTIGEPMGLFVAEEAKPLKDVQTFTRLVCGAEVNFSIGLSRLGHTVSYVSRVGSDPIGQHIRDFLQENGIEAGYVQVDREHLTGMQFKEKAPEGVDPLVVNYRRHTAFSYFTPEDLHGIDWQGVRHVHVTGIPAALSASCCAAVEKLMDEAHAHQAMVSFDPNLRPALWSSHKVMVRTLNRLAAKADLVLPGLGEGKILTGMEKPEQVADFYLERGAKAVVIKLGGSKGAYGKERNGKEFIAPSFRVEHVVDTVGAGDGFAVGTVSALLEGRTLEEAALRGAAIGALAIMSAGDNEGLPNRTELQHFMEAV</sequence>
<evidence type="ECO:0000256" key="5">
    <source>
        <dbReference type="ARBA" id="ARBA00022840"/>
    </source>
</evidence>
<dbReference type="PANTHER" id="PTHR43085:SF1">
    <property type="entry name" value="PSEUDOURIDINE KINASE-RELATED"/>
    <property type="match status" value="1"/>
</dbReference>
<evidence type="ECO:0000256" key="3">
    <source>
        <dbReference type="ARBA" id="ARBA00022741"/>
    </source>
</evidence>
<name>A0A1H0SSC5_SELRU</name>
<dbReference type="RefSeq" id="WP_074572579.1">
    <property type="nucleotide sequence ID" value="NZ_FNJQ01000019.1"/>
</dbReference>
<proteinExistence type="inferred from homology"/>
<dbReference type="AlphaFoldDB" id="A0A1H0SSC5"/>
<keyword evidence="2" id="KW-0808">Transferase</keyword>
<dbReference type="CDD" id="cd01166">
    <property type="entry name" value="KdgK"/>
    <property type="match status" value="1"/>
</dbReference>
<evidence type="ECO:0000313" key="8">
    <source>
        <dbReference type="Proteomes" id="UP000182412"/>
    </source>
</evidence>
<dbReference type="InterPro" id="IPR029056">
    <property type="entry name" value="Ribokinase-like"/>
</dbReference>